<dbReference type="InterPro" id="IPR033116">
    <property type="entry name" value="TRYPSIN_SER"/>
</dbReference>
<feature type="region of interest" description="Disordered" evidence="3">
    <location>
        <begin position="150"/>
        <end position="191"/>
    </location>
</feature>
<comment type="similarity">
    <text evidence="2">Belongs to the peptidase S1 family. CLIP subfamily.</text>
</comment>
<evidence type="ECO:0000259" key="4">
    <source>
        <dbReference type="PROSITE" id="PS50240"/>
    </source>
</evidence>
<reference evidence="5" key="1">
    <citation type="submission" date="2021-01" db="UniProtKB">
        <authorList>
            <consortium name="EnsemblMetazoa"/>
        </authorList>
    </citation>
    <scope>IDENTIFICATION</scope>
</reference>
<keyword evidence="6" id="KW-1185">Reference proteome</keyword>
<dbReference type="Proteomes" id="UP000594262">
    <property type="component" value="Unplaced"/>
</dbReference>
<dbReference type="PROSITE" id="PS50240">
    <property type="entry name" value="TRYPSIN_DOM"/>
    <property type="match status" value="1"/>
</dbReference>
<feature type="compositionally biased region" description="Pro residues" evidence="3">
    <location>
        <begin position="168"/>
        <end position="184"/>
    </location>
</feature>
<dbReference type="PANTHER" id="PTHR24252:SF7">
    <property type="entry name" value="HYALIN"/>
    <property type="match status" value="1"/>
</dbReference>
<dbReference type="GO" id="GO:0006508">
    <property type="term" value="P:proteolysis"/>
    <property type="evidence" value="ECO:0007669"/>
    <property type="project" value="InterPro"/>
</dbReference>
<dbReference type="FunFam" id="2.40.10.10:FF:000002">
    <property type="entry name" value="Transmembrane protease serine"/>
    <property type="match status" value="1"/>
</dbReference>
<evidence type="ECO:0000256" key="1">
    <source>
        <dbReference type="ARBA" id="ARBA00023157"/>
    </source>
</evidence>
<accession>A0A7M5XA24</accession>
<keyword evidence="1" id="KW-1015">Disulfide bond</keyword>
<dbReference type="InterPro" id="IPR043504">
    <property type="entry name" value="Peptidase_S1_PA_chymotrypsin"/>
</dbReference>
<evidence type="ECO:0000313" key="6">
    <source>
        <dbReference type="Proteomes" id="UP000594262"/>
    </source>
</evidence>
<organism evidence="5 6">
    <name type="scientific">Clytia hemisphaerica</name>
    <dbReference type="NCBI Taxonomy" id="252671"/>
    <lineage>
        <taxon>Eukaryota</taxon>
        <taxon>Metazoa</taxon>
        <taxon>Cnidaria</taxon>
        <taxon>Hydrozoa</taxon>
        <taxon>Hydroidolina</taxon>
        <taxon>Leptothecata</taxon>
        <taxon>Obeliida</taxon>
        <taxon>Clytiidae</taxon>
        <taxon>Clytia</taxon>
    </lineage>
</organism>
<evidence type="ECO:0000313" key="5">
    <source>
        <dbReference type="EnsemblMetazoa" id="CLYHEMP020008.1"/>
    </source>
</evidence>
<dbReference type="Pfam" id="PF00089">
    <property type="entry name" value="Trypsin"/>
    <property type="match status" value="1"/>
</dbReference>
<feature type="domain" description="Peptidase S1" evidence="4">
    <location>
        <begin position="1"/>
        <end position="148"/>
    </location>
</feature>
<name>A0A7M5XA24_9CNID</name>
<dbReference type="SUPFAM" id="SSF50494">
    <property type="entry name" value="Trypsin-like serine proteases"/>
    <property type="match status" value="1"/>
</dbReference>
<sequence>MENDIVLLELNNEVTFNDFIAPACIVDKSKHLVQGTTAVVSGWGTLESGGDQPEILQKAEVNIVSRDTCNSKYSSGITKVMLCAAAPGKDSCQGDSGGPLVVEGDKCGNDQYFLAGVVSFGSGCAHPDYPGVYADVAALRDWIDDKLASKGNVKPSTAEHTCGGPTPTDKPSPPPTDKPSPPPVGAADYFNDKGVCGTNGDTHFMENIQRIVGGVPSKRGELPWQLGLRYGDGQNLIVVPHLSVNNG</sequence>
<dbReference type="CDD" id="cd00190">
    <property type="entry name" value="Tryp_SPc"/>
    <property type="match status" value="1"/>
</dbReference>
<protein>
    <recommendedName>
        <fullName evidence="4">Peptidase S1 domain-containing protein</fullName>
    </recommendedName>
</protein>
<dbReference type="InterPro" id="IPR009003">
    <property type="entry name" value="Peptidase_S1_PA"/>
</dbReference>
<dbReference type="GO" id="GO:0004252">
    <property type="term" value="F:serine-type endopeptidase activity"/>
    <property type="evidence" value="ECO:0007669"/>
    <property type="project" value="InterPro"/>
</dbReference>
<evidence type="ECO:0000256" key="2">
    <source>
        <dbReference type="ARBA" id="ARBA00024195"/>
    </source>
</evidence>
<dbReference type="SMART" id="SM00020">
    <property type="entry name" value="Tryp_SPc"/>
    <property type="match status" value="1"/>
</dbReference>
<dbReference type="EnsemblMetazoa" id="CLYHEMT020008.1">
    <property type="protein sequence ID" value="CLYHEMP020008.1"/>
    <property type="gene ID" value="CLYHEMG020008"/>
</dbReference>
<dbReference type="InterPro" id="IPR001254">
    <property type="entry name" value="Trypsin_dom"/>
</dbReference>
<dbReference type="PANTHER" id="PTHR24252">
    <property type="entry name" value="ACROSIN-RELATED"/>
    <property type="match status" value="1"/>
</dbReference>
<dbReference type="Gene3D" id="2.40.10.10">
    <property type="entry name" value="Trypsin-like serine proteases"/>
    <property type="match status" value="1"/>
</dbReference>
<dbReference type="PROSITE" id="PS00135">
    <property type="entry name" value="TRYPSIN_SER"/>
    <property type="match status" value="1"/>
</dbReference>
<dbReference type="OrthoDB" id="6018415at2759"/>
<proteinExistence type="inferred from homology"/>
<dbReference type="AlphaFoldDB" id="A0A7M5XA24"/>
<evidence type="ECO:0000256" key="3">
    <source>
        <dbReference type="SAM" id="MobiDB-lite"/>
    </source>
</evidence>